<evidence type="ECO:0000256" key="8">
    <source>
        <dbReference type="ARBA" id="ARBA00023136"/>
    </source>
</evidence>
<dbReference type="InterPro" id="IPR043502">
    <property type="entry name" value="DNA/RNA_pol_sf"/>
</dbReference>
<accession>A0ABY6LNV5</accession>
<keyword evidence="6" id="KW-0256">Endoplasmic reticulum</keyword>
<keyword evidence="8" id="KW-0472">Membrane</keyword>
<evidence type="ECO:0000256" key="7">
    <source>
        <dbReference type="ARBA" id="ARBA00022989"/>
    </source>
</evidence>
<dbReference type="SUPFAM" id="SSF53756">
    <property type="entry name" value="UDP-Glycosyltransferase/glycogen phosphorylase"/>
    <property type="match status" value="1"/>
</dbReference>
<evidence type="ECO:0000256" key="5">
    <source>
        <dbReference type="ARBA" id="ARBA00022692"/>
    </source>
</evidence>
<comment type="subcellular location">
    <subcellularLocation>
        <location evidence="1">Endoplasmic reticulum membrane</location>
        <topology evidence="1">Single-pass membrane protein</topology>
    </subcellularLocation>
</comment>
<keyword evidence="12" id="KW-1185">Reference proteome</keyword>
<dbReference type="InterPro" id="IPR000477">
    <property type="entry name" value="RT_dom"/>
</dbReference>
<dbReference type="PANTHER" id="PTHR13036">
    <property type="entry name" value="BETA1,4 MANNOSYLTRANSFERASE"/>
    <property type="match status" value="1"/>
</dbReference>
<proteinExistence type="predicted"/>
<reference evidence="11 12" key="1">
    <citation type="submission" date="2022-01" db="EMBL/GenBank/DDBJ databases">
        <title>A chromosomal length assembly of Cordylochernes scorpioides.</title>
        <authorList>
            <person name="Zeh D."/>
            <person name="Zeh J."/>
        </authorList>
    </citation>
    <scope>NUCLEOTIDE SEQUENCE [LARGE SCALE GENOMIC DNA]</scope>
    <source>
        <strain evidence="11">IN4F17</strain>
        <tissue evidence="11">Whole Body</tissue>
    </source>
</reference>
<feature type="domain" description="Reverse transcriptase" evidence="10">
    <location>
        <begin position="69"/>
        <end position="152"/>
    </location>
</feature>
<dbReference type="Pfam" id="PF13692">
    <property type="entry name" value="Glyco_trans_1_4"/>
    <property type="match status" value="1"/>
</dbReference>
<dbReference type="Proteomes" id="UP001235939">
    <property type="component" value="Chromosome 20"/>
</dbReference>
<dbReference type="EMBL" id="CP092882">
    <property type="protein sequence ID" value="UYV81857.1"/>
    <property type="molecule type" value="Genomic_DNA"/>
</dbReference>
<evidence type="ECO:0000256" key="4">
    <source>
        <dbReference type="ARBA" id="ARBA00022679"/>
    </source>
</evidence>
<dbReference type="PRINTS" id="PR02064">
    <property type="entry name" value="DONSON"/>
</dbReference>
<feature type="non-terminal residue" evidence="11">
    <location>
        <position position="1"/>
    </location>
</feature>
<sequence>STLAPLTRQQISPHQVIWALLHPEHATFIEFIFPKNKTILVDFLEEALELAGNVDPVIRKNLITLQADLVVDTKDGFWNVKLSEESSNLTTFWTPFGRYKFLRMPFGLKTASEEYQRRLYEIFQGLEGIEIIADDILILGKAPVDWSLKTKLRLISTKPYPWRTGVFKSLEQASGTTSAVRCLHTGSEPLRDSIIDTTPAAQFFQHCLYWQFPHLPWVSTFPRIVRNKKHGTKCLTSLLQLVKSRQCLYFYLCAPTFTVLFRAAGVAGMLGAHALISPTTSAQRKALLAEDIQFTMPLRKAGEESTDSSSLSQSQEDEEEEPADWLQSMGAGDELLSSLNSSNTRGTGHDNHERTGPLAGVPPTLLAPTAFLGGSLQCLSRRHVVVEGGKYVVELSGPVLPSAVYHLGLLTIKTTSFEKAKEEKIINVIFSVKDFSQRADIHLCVSSFMRRDLFTRIKVEAHVVYDCPTNRFNPDLSMEEAQELLTRLAQEYPVFGDGGDGNKFTTEDKEGQVVWREDGPLLVVSSTSWTEDEDMGLLLRAMHQYSQREGLPEVVCVVTGKGPLKAKFEAKLKEYDWNNVSWALIWLKTEDYPRLLACADLGVCLHISSSGVDLPMKIVDMFSAGLPVVAVNYPALSELLQPRVFGEVFSDANELTELLVRLLSEPERKTLGHFCQALRGYLKIRWEENWDLVVGPIFHLSKPQ</sequence>
<evidence type="ECO:0000313" key="11">
    <source>
        <dbReference type="EMBL" id="UYV81857.1"/>
    </source>
</evidence>
<keyword evidence="7" id="KW-1133">Transmembrane helix</keyword>
<feature type="region of interest" description="Disordered" evidence="9">
    <location>
        <begin position="337"/>
        <end position="358"/>
    </location>
</feature>
<gene>
    <name evidence="11" type="ORF">LAZ67_20002706</name>
</gene>
<dbReference type="Pfam" id="PF00078">
    <property type="entry name" value="RVT_1"/>
    <property type="match status" value="1"/>
</dbReference>
<dbReference type="PANTHER" id="PTHR13036:SF0">
    <property type="entry name" value="CHITOBIOSYLDIPHOSPHODOLICHOL BETA-MANNOSYLTRANSFERASE"/>
    <property type="match status" value="1"/>
</dbReference>
<evidence type="ECO:0000256" key="2">
    <source>
        <dbReference type="ARBA" id="ARBA00004922"/>
    </source>
</evidence>
<keyword evidence="4" id="KW-0808">Transferase</keyword>
<protein>
    <recommendedName>
        <fullName evidence="10">Reverse transcriptase domain-containing protein</fullName>
    </recommendedName>
</protein>
<comment type="pathway">
    <text evidence="2">Protein modification; protein glycosylation.</text>
</comment>
<evidence type="ECO:0000313" key="12">
    <source>
        <dbReference type="Proteomes" id="UP001235939"/>
    </source>
</evidence>
<evidence type="ECO:0000256" key="9">
    <source>
        <dbReference type="SAM" id="MobiDB-lite"/>
    </source>
</evidence>
<dbReference type="SUPFAM" id="SSF56672">
    <property type="entry name" value="DNA/RNA polymerases"/>
    <property type="match status" value="1"/>
</dbReference>
<evidence type="ECO:0000256" key="6">
    <source>
        <dbReference type="ARBA" id="ARBA00022824"/>
    </source>
</evidence>
<feature type="region of interest" description="Disordered" evidence="9">
    <location>
        <begin position="299"/>
        <end position="325"/>
    </location>
</feature>
<keyword evidence="3" id="KW-0328">Glycosyltransferase</keyword>
<feature type="compositionally biased region" description="Polar residues" evidence="9">
    <location>
        <begin position="337"/>
        <end position="346"/>
    </location>
</feature>
<dbReference type="Gene3D" id="3.30.70.270">
    <property type="match status" value="1"/>
</dbReference>
<dbReference type="InterPro" id="IPR043128">
    <property type="entry name" value="Rev_trsase/Diguanyl_cyclase"/>
</dbReference>
<evidence type="ECO:0000256" key="1">
    <source>
        <dbReference type="ARBA" id="ARBA00004389"/>
    </source>
</evidence>
<dbReference type="Gene3D" id="3.10.10.10">
    <property type="entry name" value="HIV Type 1 Reverse Transcriptase, subunit A, domain 1"/>
    <property type="match status" value="1"/>
</dbReference>
<dbReference type="InterPro" id="IPR026051">
    <property type="entry name" value="ALG1-like"/>
</dbReference>
<keyword evidence="5" id="KW-0812">Transmembrane</keyword>
<dbReference type="Gene3D" id="3.40.50.2000">
    <property type="entry name" value="Glycogen Phosphorylase B"/>
    <property type="match status" value="1"/>
</dbReference>
<name>A0ABY6LNV5_9ARAC</name>
<evidence type="ECO:0000259" key="10">
    <source>
        <dbReference type="Pfam" id="PF00078"/>
    </source>
</evidence>
<dbReference type="InterPro" id="IPR024861">
    <property type="entry name" value="Donson"/>
</dbReference>
<evidence type="ECO:0000256" key="3">
    <source>
        <dbReference type="ARBA" id="ARBA00022676"/>
    </source>
</evidence>
<organism evidence="11 12">
    <name type="scientific">Cordylochernes scorpioides</name>
    <dbReference type="NCBI Taxonomy" id="51811"/>
    <lineage>
        <taxon>Eukaryota</taxon>
        <taxon>Metazoa</taxon>
        <taxon>Ecdysozoa</taxon>
        <taxon>Arthropoda</taxon>
        <taxon>Chelicerata</taxon>
        <taxon>Arachnida</taxon>
        <taxon>Pseudoscorpiones</taxon>
        <taxon>Cheliferoidea</taxon>
        <taxon>Chernetidae</taxon>
        <taxon>Cordylochernes</taxon>
    </lineage>
</organism>